<evidence type="ECO:0000313" key="4">
    <source>
        <dbReference type="EMBL" id="ONK62870.1"/>
    </source>
</evidence>
<dbReference type="Gene3D" id="3.40.50.1110">
    <property type="entry name" value="SGNH hydrolase"/>
    <property type="match status" value="1"/>
</dbReference>
<sequence>MASTMRMTAFVFIVAMSLAPGSDAQTVIAKYSCNQEKFTKGSYGARNVEDILSRLQFKAAASEAMVVGTHFSLIFILLLHFSFAIAIAIEFDYPAIFNFGDSNSDTGIRVAAGLESIDLPYGQSYFKGPAGRFCDGRLVIDFLSNLFPSVLI</sequence>
<feature type="chain" id="PRO_5024400241" description="Alpha-L-fucosidase" evidence="3">
    <location>
        <begin position="25"/>
        <end position="152"/>
    </location>
</feature>
<keyword evidence="2" id="KW-0812">Transmembrane</keyword>
<protein>
    <recommendedName>
        <fullName evidence="6">Alpha-L-fucosidase</fullName>
    </recommendedName>
</protein>
<evidence type="ECO:0008006" key="6">
    <source>
        <dbReference type="Google" id="ProtNLM"/>
    </source>
</evidence>
<reference evidence="5" key="1">
    <citation type="journal article" date="2017" name="Nat. Commun.">
        <title>The asparagus genome sheds light on the origin and evolution of a young Y chromosome.</title>
        <authorList>
            <person name="Harkess A."/>
            <person name="Zhou J."/>
            <person name="Xu C."/>
            <person name="Bowers J.E."/>
            <person name="Van der Hulst R."/>
            <person name="Ayyampalayam S."/>
            <person name="Mercati F."/>
            <person name="Riccardi P."/>
            <person name="McKain M.R."/>
            <person name="Kakrana A."/>
            <person name="Tang H."/>
            <person name="Ray J."/>
            <person name="Groenendijk J."/>
            <person name="Arikit S."/>
            <person name="Mathioni S.M."/>
            <person name="Nakano M."/>
            <person name="Shan H."/>
            <person name="Telgmann-Rauber A."/>
            <person name="Kanno A."/>
            <person name="Yue Z."/>
            <person name="Chen H."/>
            <person name="Li W."/>
            <person name="Chen Y."/>
            <person name="Xu X."/>
            <person name="Zhang Y."/>
            <person name="Luo S."/>
            <person name="Chen H."/>
            <person name="Gao J."/>
            <person name="Mao Z."/>
            <person name="Pires J.C."/>
            <person name="Luo M."/>
            <person name="Kudrna D."/>
            <person name="Wing R.A."/>
            <person name="Meyers B.C."/>
            <person name="Yi K."/>
            <person name="Kong H."/>
            <person name="Lavrijsen P."/>
            <person name="Sunseri F."/>
            <person name="Falavigna A."/>
            <person name="Ye Y."/>
            <person name="Leebens-Mack J.H."/>
            <person name="Chen G."/>
        </authorList>
    </citation>
    <scope>NUCLEOTIDE SEQUENCE [LARGE SCALE GENOMIC DNA]</scope>
    <source>
        <strain evidence="5">cv. DH0086</strain>
    </source>
</reference>
<evidence type="ECO:0000256" key="1">
    <source>
        <dbReference type="ARBA" id="ARBA00008668"/>
    </source>
</evidence>
<dbReference type="InterPro" id="IPR036514">
    <property type="entry name" value="SGNH_hydro_sf"/>
</dbReference>
<organism evidence="4 5">
    <name type="scientific">Asparagus officinalis</name>
    <name type="common">Garden asparagus</name>
    <dbReference type="NCBI Taxonomy" id="4686"/>
    <lineage>
        <taxon>Eukaryota</taxon>
        <taxon>Viridiplantae</taxon>
        <taxon>Streptophyta</taxon>
        <taxon>Embryophyta</taxon>
        <taxon>Tracheophyta</taxon>
        <taxon>Spermatophyta</taxon>
        <taxon>Magnoliopsida</taxon>
        <taxon>Liliopsida</taxon>
        <taxon>Asparagales</taxon>
        <taxon>Asparagaceae</taxon>
        <taxon>Asparagoideae</taxon>
        <taxon>Asparagus</taxon>
    </lineage>
</organism>
<evidence type="ECO:0000256" key="3">
    <source>
        <dbReference type="SAM" id="SignalP"/>
    </source>
</evidence>
<keyword evidence="5" id="KW-1185">Reference proteome</keyword>
<dbReference type="Proteomes" id="UP000243459">
    <property type="component" value="Chromosome 7"/>
</dbReference>
<keyword evidence="2" id="KW-0472">Membrane</keyword>
<comment type="similarity">
    <text evidence="1">Belongs to the 'GDSL' lipolytic enzyme family.</text>
</comment>
<proteinExistence type="inferred from homology"/>
<evidence type="ECO:0000313" key="5">
    <source>
        <dbReference type="Proteomes" id="UP000243459"/>
    </source>
</evidence>
<dbReference type="EMBL" id="CM007387">
    <property type="protein sequence ID" value="ONK62870.1"/>
    <property type="molecule type" value="Genomic_DNA"/>
</dbReference>
<keyword evidence="2" id="KW-1133">Transmembrane helix</keyword>
<name>A0A5P1EFL8_ASPOF</name>
<gene>
    <name evidence="4" type="ORF">A4U43_C07F8990</name>
</gene>
<dbReference type="PANTHER" id="PTHR22835">
    <property type="entry name" value="ZINC FINGER FYVE DOMAIN CONTAINING PROTEIN"/>
    <property type="match status" value="1"/>
</dbReference>
<dbReference type="Gramene" id="ONK62870">
    <property type="protein sequence ID" value="ONK62870"/>
    <property type="gene ID" value="A4U43_C07F8990"/>
</dbReference>
<accession>A0A5P1EFL8</accession>
<dbReference type="PANTHER" id="PTHR22835:SF536">
    <property type="entry name" value="OS05G0401000 PROTEIN"/>
    <property type="match status" value="1"/>
</dbReference>
<keyword evidence="3" id="KW-0732">Signal</keyword>
<evidence type="ECO:0000256" key="2">
    <source>
        <dbReference type="SAM" id="Phobius"/>
    </source>
</evidence>
<feature type="signal peptide" evidence="3">
    <location>
        <begin position="1"/>
        <end position="24"/>
    </location>
</feature>
<dbReference type="AlphaFoldDB" id="A0A5P1EFL8"/>
<feature type="transmembrane region" description="Helical" evidence="2">
    <location>
        <begin position="71"/>
        <end position="89"/>
    </location>
</feature>